<dbReference type="InterPro" id="IPR015158">
    <property type="entry name" value="Bud22_dom"/>
</dbReference>
<dbReference type="GO" id="GO:0030490">
    <property type="term" value="P:maturation of SSU-rRNA"/>
    <property type="evidence" value="ECO:0007669"/>
    <property type="project" value="TreeGrafter"/>
</dbReference>
<feature type="compositionally biased region" description="Basic and acidic residues" evidence="2">
    <location>
        <begin position="559"/>
        <end position="580"/>
    </location>
</feature>
<comment type="caution">
    <text evidence="4">The sequence shown here is derived from an EMBL/GenBank/DDBJ whole genome shotgun (WGS) entry which is preliminary data.</text>
</comment>
<protein>
    <submittedName>
        <fullName evidence="4">BUD22 family protein</fullName>
    </submittedName>
</protein>
<evidence type="ECO:0000313" key="5">
    <source>
        <dbReference type="Proteomes" id="UP000321518"/>
    </source>
</evidence>
<proteinExistence type="predicted"/>
<feature type="region of interest" description="Disordered" evidence="2">
    <location>
        <begin position="237"/>
        <end position="598"/>
    </location>
</feature>
<name>A0A511KCY7_RHOTO</name>
<feature type="compositionally biased region" description="Basic and acidic residues" evidence="2">
    <location>
        <begin position="458"/>
        <end position="469"/>
    </location>
</feature>
<dbReference type="GO" id="GO:0030686">
    <property type="term" value="C:90S preribosome"/>
    <property type="evidence" value="ECO:0007669"/>
    <property type="project" value="TreeGrafter"/>
</dbReference>
<feature type="compositionally biased region" description="Acidic residues" evidence="2">
    <location>
        <begin position="288"/>
        <end position="298"/>
    </location>
</feature>
<feature type="region of interest" description="Disordered" evidence="2">
    <location>
        <begin position="184"/>
        <end position="222"/>
    </location>
</feature>
<dbReference type="AlphaFoldDB" id="A0A511KCY7"/>
<dbReference type="GO" id="GO:0005634">
    <property type="term" value="C:nucleus"/>
    <property type="evidence" value="ECO:0007669"/>
    <property type="project" value="TreeGrafter"/>
</dbReference>
<dbReference type="OrthoDB" id="3364872at2759"/>
<dbReference type="PANTHER" id="PTHR23325:SF1">
    <property type="entry name" value="SERUM RESPONSE FACTOR-BINDING PROTEIN 1"/>
    <property type="match status" value="1"/>
</dbReference>
<keyword evidence="1" id="KW-0175">Coiled coil</keyword>
<evidence type="ECO:0000313" key="4">
    <source>
        <dbReference type="EMBL" id="GEM08239.1"/>
    </source>
</evidence>
<reference evidence="4 5" key="1">
    <citation type="submission" date="2019-07" db="EMBL/GenBank/DDBJ databases">
        <title>Rhodotorula toruloides NBRC10032 genome sequencing.</title>
        <authorList>
            <person name="Shida Y."/>
            <person name="Takaku H."/>
            <person name="Ogasawara W."/>
            <person name="Mori K."/>
        </authorList>
    </citation>
    <scope>NUCLEOTIDE SEQUENCE [LARGE SCALE GENOMIC DNA]</scope>
    <source>
        <strain evidence="4 5">NBRC10032</strain>
    </source>
</reference>
<feature type="compositionally biased region" description="Basic and acidic residues" evidence="2">
    <location>
        <begin position="431"/>
        <end position="444"/>
    </location>
</feature>
<dbReference type="PANTHER" id="PTHR23325">
    <property type="entry name" value="SERUM RESPONSE FACTOR-BINDING"/>
    <property type="match status" value="1"/>
</dbReference>
<dbReference type="EMBL" id="BJWK01000005">
    <property type="protein sequence ID" value="GEM08239.1"/>
    <property type="molecule type" value="Genomic_DNA"/>
</dbReference>
<evidence type="ECO:0000259" key="3">
    <source>
        <dbReference type="Pfam" id="PF09073"/>
    </source>
</evidence>
<feature type="domain" description="Bud22" evidence="3">
    <location>
        <begin position="45"/>
        <end position="298"/>
    </location>
</feature>
<feature type="compositionally biased region" description="Basic and acidic residues" evidence="2">
    <location>
        <begin position="1"/>
        <end position="11"/>
    </location>
</feature>
<dbReference type="Proteomes" id="UP000321518">
    <property type="component" value="Unassembled WGS sequence"/>
</dbReference>
<evidence type="ECO:0000256" key="2">
    <source>
        <dbReference type="SAM" id="MobiDB-lite"/>
    </source>
</evidence>
<feature type="compositionally biased region" description="Basic residues" evidence="2">
    <location>
        <begin position="445"/>
        <end position="457"/>
    </location>
</feature>
<feature type="compositionally biased region" description="Acidic residues" evidence="2">
    <location>
        <begin position="360"/>
        <end position="369"/>
    </location>
</feature>
<accession>A0A511KCY7</accession>
<feature type="compositionally biased region" description="Basic and acidic residues" evidence="2">
    <location>
        <begin position="481"/>
        <end position="519"/>
    </location>
</feature>
<organism evidence="4 5">
    <name type="scientific">Rhodotorula toruloides</name>
    <name type="common">Yeast</name>
    <name type="synonym">Rhodosporidium toruloides</name>
    <dbReference type="NCBI Taxonomy" id="5286"/>
    <lineage>
        <taxon>Eukaryota</taxon>
        <taxon>Fungi</taxon>
        <taxon>Dikarya</taxon>
        <taxon>Basidiomycota</taxon>
        <taxon>Pucciniomycotina</taxon>
        <taxon>Microbotryomycetes</taxon>
        <taxon>Sporidiobolales</taxon>
        <taxon>Sporidiobolaceae</taxon>
        <taxon>Rhodotorula</taxon>
    </lineage>
</organism>
<feature type="region of interest" description="Disordered" evidence="2">
    <location>
        <begin position="1"/>
        <end position="32"/>
    </location>
</feature>
<feature type="compositionally biased region" description="Acidic residues" evidence="2">
    <location>
        <begin position="307"/>
        <end position="337"/>
    </location>
</feature>
<feature type="compositionally biased region" description="Acidic residues" evidence="2">
    <location>
        <begin position="250"/>
        <end position="268"/>
    </location>
</feature>
<dbReference type="Pfam" id="PF09073">
    <property type="entry name" value="BUD22"/>
    <property type="match status" value="2"/>
</dbReference>
<sequence>MAPFNKRERTSDAFQQQNKRWKGPGGGDELVTDPAMQEKALKAYMHHAVKVLHKAVKKSKTFELQKLTRKLKTTREPKEGVVDATLLADLEAQLAALKKVNLNSIPVHILTSRLPKIHSLRSAPCYSSVTAAIPPSTSKWVEIDAQSPEGKARNRVMANKAIAESWDEVVRAIRKRLGEEVEAPGRDVKGKAKAHDQDEQGGFFEQEEAQEVPKSKGITMDPGRMAVIQAASLKNCAEEGDAGENHAEEEGVEGEIGGGEEEEGEEGGDFNSDSLAALEAAFLKGRGDDDDDEEETSEDNGPVLGISEDEGEPAQLDDDDDAEEEMERGEEEEDEDEAIRRELAALEDGEGSEGSWSDSAAEDDDEEDAASVASDSSFPTKPAKRRQPSLSPSPPPRPAKKAKASKPLTSSAFLPTLASGYIGYDSDDEDAKWLKQAEKEDAKDRARKNRPGQRARRAMWEKEYGEKANHIVVANGGKPLSAKEMKALQEKEAARHKEGRDGRHRQQQDRQQGFKRDGNAQRPQAGRPPRPDRPQQQQERPFHDAAPRAQDQGWKSAPKKADGPVEKMHPSWEAKRKAAEALKQSVATKPAGKKIVFD</sequence>
<feature type="compositionally biased region" description="Basic and acidic residues" evidence="2">
    <location>
        <begin position="184"/>
        <end position="198"/>
    </location>
</feature>
<feature type="domain" description="Bud22" evidence="3">
    <location>
        <begin position="315"/>
        <end position="598"/>
    </location>
</feature>
<dbReference type="InterPro" id="IPR037393">
    <property type="entry name" value="Bud22/SRFB1"/>
</dbReference>
<gene>
    <name evidence="4" type="ORF">Rt10032_c05g2256</name>
</gene>
<evidence type="ECO:0000256" key="1">
    <source>
        <dbReference type="ARBA" id="ARBA00023054"/>
    </source>
</evidence>